<evidence type="ECO:0000256" key="1">
    <source>
        <dbReference type="ARBA" id="ARBA00008898"/>
    </source>
</evidence>
<dbReference type="Proteomes" id="UP000749040">
    <property type="component" value="Unassembled WGS sequence"/>
</dbReference>
<dbReference type="EMBL" id="JADKYB010000001">
    <property type="protein sequence ID" value="MBM9503036.1"/>
    <property type="molecule type" value="Genomic_DNA"/>
</dbReference>
<protein>
    <submittedName>
        <fullName evidence="4">Flavin reductase family protein</fullName>
    </submittedName>
</protein>
<evidence type="ECO:0000313" key="5">
    <source>
        <dbReference type="Proteomes" id="UP000749040"/>
    </source>
</evidence>
<dbReference type="InterPro" id="IPR012349">
    <property type="entry name" value="Split_barrel_FMN-bd"/>
</dbReference>
<dbReference type="Pfam" id="PF01613">
    <property type="entry name" value="Flavin_Reduct"/>
    <property type="match status" value="1"/>
</dbReference>
<gene>
    <name evidence="4" type="ORF">ITX44_00470</name>
</gene>
<sequence length="166" mass="18016">MTSAQDFTTDPEEMKRAFSRFPSGVAALSALVDGQPTLMIVSSLAVGVSYEPPMVSFAAQHGSTTWPELSRTRAIGVSVLGEEHTGKARQMASRSKDSRFAGLATLEAASGAVFLEGAPVWLECTVERSYPAGDHDIILLRVLAMMTDDERNPVVWHRQTFKMLGD</sequence>
<dbReference type="SUPFAM" id="SSF50475">
    <property type="entry name" value="FMN-binding split barrel"/>
    <property type="match status" value="1"/>
</dbReference>
<evidence type="ECO:0000259" key="3">
    <source>
        <dbReference type="SMART" id="SM00903"/>
    </source>
</evidence>
<proteinExistence type="inferred from homology"/>
<keyword evidence="2" id="KW-0560">Oxidoreductase</keyword>
<evidence type="ECO:0000256" key="2">
    <source>
        <dbReference type="ARBA" id="ARBA00023002"/>
    </source>
</evidence>
<dbReference type="PANTHER" id="PTHR30466:SF11">
    <property type="entry name" value="FLAVIN-DEPENDENT MONOOXYGENASE, REDUCTASE SUBUNIT HSAB"/>
    <property type="match status" value="1"/>
</dbReference>
<evidence type="ECO:0000313" key="4">
    <source>
        <dbReference type="EMBL" id="MBM9503036.1"/>
    </source>
</evidence>
<keyword evidence="5" id="KW-1185">Reference proteome</keyword>
<dbReference type="SMART" id="SM00903">
    <property type="entry name" value="Flavin_Reduct"/>
    <property type="match status" value="1"/>
</dbReference>
<name>A0ABS2TKK8_9ACTN</name>
<comment type="caution">
    <text evidence="4">The sequence shown here is derived from an EMBL/GenBank/DDBJ whole genome shotgun (WGS) entry which is preliminary data.</text>
</comment>
<comment type="similarity">
    <text evidence="1">Belongs to the non-flavoprotein flavin reductase family.</text>
</comment>
<dbReference type="InterPro" id="IPR050268">
    <property type="entry name" value="NADH-dep_flavin_reductase"/>
</dbReference>
<dbReference type="PANTHER" id="PTHR30466">
    <property type="entry name" value="FLAVIN REDUCTASE"/>
    <property type="match status" value="1"/>
</dbReference>
<dbReference type="Gene3D" id="2.30.110.10">
    <property type="entry name" value="Electron Transport, Fmn-binding Protein, Chain A"/>
    <property type="match status" value="1"/>
</dbReference>
<reference evidence="4 5" key="1">
    <citation type="submission" date="2021-01" db="EMBL/GenBank/DDBJ databases">
        <title>Streptomyces acididurans sp. nov., isolated from a peat swamp forest soil.</title>
        <authorList>
            <person name="Chantavorakit T."/>
            <person name="Duangmal K."/>
        </authorList>
    </citation>
    <scope>NUCLEOTIDE SEQUENCE [LARGE SCALE GENOMIC DNA]</scope>
    <source>
        <strain evidence="4 5">KK5PA1</strain>
    </source>
</reference>
<feature type="domain" description="Flavin reductase like" evidence="3">
    <location>
        <begin position="18"/>
        <end position="163"/>
    </location>
</feature>
<dbReference type="InterPro" id="IPR002563">
    <property type="entry name" value="Flavin_Rdtase-like_dom"/>
</dbReference>
<accession>A0ABS2TKK8</accession>
<organism evidence="4 5">
    <name type="scientific">Actinacidiphila acididurans</name>
    <dbReference type="NCBI Taxonomy" id="2784346"/>
    <lineage>
        <taxon>Bacteria</taxon>
        <taxon>Bacillati</taxon>
        <taxon>Actinomycetota</taxon>
        <taxon>Actinomycetes</taxon>
        <taxon>Kitasatosporales</taxon>
        <taxon>Streptomycetaceae</taxon>
        <taxon>Actinacidiphila</taxon>
    </lineage>
</organism>